<dbReference type="InterPro" id="IPR006566">
    <property type="entry name" value="FBD"/>
</dbReference>
<name>A0A2Z6PIK0_TRISU</name>
<protein>
    <recommendedName>
        <fullName evidence="1">FBD domain-containing protein</fullName>
    </recommendedName>
</protein>
<dbReference type="AlphaFoldDB" id="A0A2Z6PIK0"/>
<dbReference type="Proteomes" id="UP000242715">
    <property type="component" value="Unassembled WGS sequence"/>
</dbReference>
<dbReference type="EMBL" id="DF974743">
    <property type="protein sequence ID" value="GAU50332.1"/>
    <property type="molecule type" value="Genomic_DNA"/>
</dbReference>
<evidence type="ECO:0000313" key="2">
    <source>
        <dbReference type="EMBL" id="GAU50332.1"/>
    </source>
</evidence>
<evidence type="ECO:0000313" key="3">
    <source>
        <dbReference type="Proteomes" id="UP000242715"/>
    </source>
</evidence>
<sequence length="186" mass="21368">MEDLKKLIYECLMLEDLKTSYVKASAGVTAGGYSKPLSNFIKANIRLFDVSLTIVSNVQFLTAIGMGQSLPNEEINSYYKDYPVFENLIELRLFWFDHRIHDWDDVVIMLHNCPKLQALSISKWTNSSTPGVREDWKYPYHVPECVSSHLTTCKIIDYRAIKADFRFATHSSILQNARLLQVLGPM</sequence>
<feature type="domain" description="FBD" evidence="1">
    <location>
        <begin position="141"/>
        <end position="181"/>
    </location>
</feature>
<accession>A0A2Z6PIK0</accession>
<evidence type="ECO:0000259" key="1">
    <source>
        <dbReference type="Pfam" id="PF08387"/>
    </source>
</evidence>
<dbReference type="PANTHER" id="PTHR31900:SF34">
    <property type="entry name" value="EMB|CAB62440.1-RELATED"/>
    <property type="match status" value="1"/>
</dbReference>
<keyword evidence="3" id="KW-1185">Reference proteome</keyword>
<organism evidence="2 3">
    <name type="scientific">Trifolium subterraneum</name>
    <name type="common">Subterranean clover</name>
    <dbReference type="NCBI Taxonomy" id="3900"/>
    <lineage>
        <taxon>Eukaryota</taxon>
        <taxon>Viridiplantae</taxon>
        <taxon>Streptophyta</taxon>
        <taxon>Embryophyta</taxon>
        <taxon>Tracheophyta</taxon>
        <taxon>Spermatophyta</taxon>
        <taxon>Magnoliopsida</taxon>
        <taxon>eudicotyledons</taxon>
        <taxon>Gunneridae</taxon>
        <taxon>Pentapetalae</taxon>
        <taxon>rosids</taxon>
        <taxon>fabids</taxon>
        <taxon>Fabales</taxon>
        <taxon>Fabaceae</taxon>
        <taxon>Papilionoideae</taxon>
        <taxon>50 kb inversion clade</taxon>
        <taxon>NPAAA clade</taxon>
        <taxon>Hologalegina</taxon>
        <taxon>IRL clade</taxon>
        <taxon>Trifolieae</taxon>
        <taxon>Trifolium</taxon>
    </lineage>
</organism>
<dbReference type="PANTHER" id="PTHR31900">
    <property type="entry name" value="F-BOX/RNI SUPERFAMILY PROTEIN-RELATED"/>
    <property type="match status" value="1"/>
</dbReference>
<proteinExistence type="predicted"/>
<dbReference type="InterPro" id="IPR050232">
    <property type="entry name" value="FBL13/AtMIF1-like"/>
</dbReference>
<gene>
    <name evidence="2" type="ORF">TSUD_243630</name>
</gene>
<dbReference type="OrthoDB" id="1417300at2759"/>
<reference evidence="3" key="1">
    <citation type="journal article" date="2017" name="Front. Plant Sci.">
        <title>Climate Clever Clovers: New Paradigm to Reduce the Environmental Footprint of Ruminants by Breeding Low Methanogenic Forages Utilizing Haplotype Variation.</title>
        <authorList>
            <person name="Kaur P."/>
            <person name="Appels R."/>
            <person name="Bayer P.E."/>
            <person name="Keeble-Gagnere G."/>
            <person name="Wang J."/>
            <person name="Hirakawa H."/>
            <person name="Shirasawa K."/>
            <person name="Vercoe P."/>
            <person name="Stefanova K."/>
            <person name="Durmic Z."/>
            <person name="Nichols P."/>
            <person name="Revell C."/>
            <person name="Isobe S.N."/>
            <person name="Edwards D."/>
            <person name="Erskine W."/>
        </authorList>
    </citation>
    <scope>NUCLEOTIDE SEQUENCE [LARGE SCALE GENOMIC DNA]</scope>
    <source>
        <strain evidence="3">cv. Daliak</strain>
    </source>
</reference>
<dbReference type="Pfam" id="PF08387">
    <property type="entry name" value="FBD"/>
    <property type="match status" value="1"/>
</dbReference>